<dbReference type="AlphaFoldDB" id="I3RZJ1"/>
<organism evidence="1">
    <name type="scientific">Lotus japonicus</name>
    <name type="common">Lotus corniculatus var. japonicus</name>
    <dbReference type="NCBI Taxonomy" id="34305"/>
    <lineage>
        <taxon>Eukaryota</taxon>
        <taxon>Viridiplantae</taxon>
        <taxon>Streptophyta</taxon>
        <taxon>Embryophyta</taxon>
        <taxon>Tracheophyta</taxon>
        <taxon>Spermatophyta</taxon>
        <taxon>Magnoliopsida</taxon>
        <taxon>eudicotyledons</taxon>
        <taxon>Gunneridae</taxon>
        <taxon>Pentapetalae</taxon>
        <taxon>rosids</taxon>
        <taxon>fabids</taxon>
        <taxon>Fabales</taxon>
        <taxon>Fabaceae</taxon>
        <taxon>Papilionoideae</taxon>
        <taxon>50 kb inversion clade</taxon>
        <taxon>NPAAA clade</taxon>
        <taxon>Hologalegina</taxon>
        <taxon>robinioid clade</taxon>
        <taxon>Loteae</taxon>
        <taxon>Lotus</taxon>
    </lineage>
</organism>
<name>I3RZJ1_LOTJA</name>
<accession>I3RZJ1</accession>
<protein>
    <submittedName>
        <fullName evidence="1">Uncharacterized protein</fullName>
    </submittedName>
</protein>
<proteinExistence type="evidence at transcript level"/>
<sequence>MMILVNRPWHIDKCHYCYADHQAVRLSQARSNEWNLNYGILIKSCGTNNSIRK</sequence>
<dbReference type="EMBL" id="BT133638">
    <property type="protein sequence ID" value="AFK33433.1"/>
    <property type="molecule type" value="mRNA"/>
</dbReference>
<evidence type="ECO:0000313" key="1">
    <source>
        <dbReference type="EMBL" id="AFK33433.1"/>
    </source>
</evidence>
<reference evidence="1" key="1">
    <citation type="submission" date="2012-05" db="EMBL/GenBank/DDBJ databases">
        <authorList>
            <person name="Krishnakumar V."/>
            <person name="Cheung F."/>
            <person name="Xiao Y."/>
            <person name="Chan A."/>
            <person name="Moskal W.A."/>
            <person name="Town C.D."/>
        </authorList>
    </citation>
    <scope>NUCLEOTIDE SEQUENCE</scope>
</reference>